<feature type="coiled-coil region" evidence="1">
    <location>
        <begin position="537"/>
        <end position="564"/>
    </location>
</feature>
<feature type="compositionally biased region" description="Polar residues" evidence="2">
    <location>
        <begin position="210"/>
        <end position="224"/>
    </location>
</feature>
<evidence type="ECO:0000313" key="3">
    <source>
        <dbReference type="EMBL" id="PNS17069.1"/>
    </source>
</evidence>
<evidence type="ECO:0000256" key="2">
    <source>
        <dbReference type="SAM" id="MobiDB-lite"/>
    </source>
</evidence>
<evidence type="ECO:0000313" key="4">
    <source>
        <dbReference type="Proteomes" id="UP000243797"/>
    </source>
</evidence>
<feature type="region of interest" description="Disordered" evidence="2">
    <location>
        <begin position="262"/>
        <end position="283"/>
    </location>
</feature>
<sequence length="614" mass="67240">MNRKVNGGYIDPKLRLQRIRGLKDWTNFPEAFDPALLPRARSGARSESTRDAPFGNDIMIAYENIARQYKMKEAEEMIRLSMEEHHSAVTHKLLKAVVASSRPLSAAPESEVTERDTQDEAPQIGIGTESGHGLFNATDGRRTPVVAASAPTSHVQDTIDSSLQDPASGYSDYVHCHAPSELHHQQAPEESVLMHPASSPNSCHEDDAPRTSSPACTSIRQGATGVAQHTTVDLHEYGQEPGYVSPEEAAGVGLVTGRADLRTSTSPNLNRISTANHTDSQTNSDAVEAGQSLVSLAAGNPVSSDVIYLGEVIKNTIFACMPSNRLPSEALLSPGRQCAVDSTRTDHSAMRPNLVDSEDLQSQLQSDTLETDLEVVRTEKGTPVMRMGRSYVTTGSGDAKRRRTTASVMATPEIGRGHGMVQSRRPTTPDNEQAPVESAGSLPPTVQFAPLTNSLGDFKNIGALYHTLKDIAQDLERLEEDNHLADQAEDQKKRMQECRALLSTLGKKKERYQTLIESIRSLDDDDDAYDEVVESHRVIYLDKIKAVEREVDNVTKELSMLSTQINMRQQEREQALRNVQTGMEVVDNIAQLGRLATNIQVKAKAHNIGASRRT</sequence>
<proteinExistence type="predicted"/>
<accession>A0A2K1QQ32</accession>
<feature type="compositionally biased region" description="Polar residues" evidence="2">
    <location>
        <begin position="150"/>
        <end position="165"/>
    </location>
</feature>
<name>A0A2K1QQ32_9PEZI</name>
<dbReference type="InParanoid" id="A0A2K1QQ32"/>
<keyword evidence="4" id="KW-1185">Reference proteome</keyword>
<reference evidence="3 4" key="1">
    <citation type="submission" date="2017-06" db="EMBL/GenBank/DDBJ databases">
        <title>Draft genome sequence of a variant of Elsinoe murrayae.</title>
        <authorList>
            <person name="Cheng Q."/>
        </authorList>
    </citation>
    <scope>NUCLEOTIDE SEQUENCE [LARGE SCALE GENOMIC DNA]</scope>
    <source>
        <strain evidence="3 4">CQ-2017a</strain>
    </source>
</reference>
<dbReference type="EMBL" id="NKHZ01000054">
    <property type="protein sequence ID" value="PNS17069.1"/>
    <property type="molecule type" value="Genomic_DNA"/>
</dbReference>
<feature type="coiled-coil region" evidence="1">
    <location>
        <begin position="461"/>
        <end position="498"/>
    </location>
</feature>
<keyword evidence="1" id="KW-0175">Coiled coil</keyword>
<feature type="compositionally biased region" description="Basic and acidic residues" evidence="2">
    <location>
        <begin position="174"/>
        <end position="187"/>
    </location>
</feature>
<comment type="caution">
    <text evidence="3">The sequence shown here is derived from an EMBL/GenBank/DDBJ whole genome shotgun (WGS) entry which is preliminary data.</text>
</comment>
<protein>
    <submittedName>
        <fullName evidence="3">Uncharacterized protein</fullName>
    </submittedName>
</protein>
<feature type="region of interest" description="Disordered" evidence="2">
    <location>
        <begin position="101"/>
        <end position="224"/>
    </location>
</feature>
<dbReference type="AlphaFoldDB" id="A0A2K1QQ32"/>
<dbReference type="Proteomes" id="UP000243797">
    <property type="component" value="Unassembled WGS sequence"/>
</dbReference>
<evidence type="ECO:0000256" key="1">
    <source>
        <dbReference type="SAM" id="Coils"/>
    </source>
</evidence>
<feature type="region of interest" description="Disordered" evidence="2">
    <location>
        <begin position="417"/>
        <end position="443"/>
    </location>
</feature>
<organism evidence="3 4">
    <name type="scientific">Sphaceloma murrayae</name>
    <dbReference type="NCBI Taxonomy" id="2082308"/>
    <lineage>
        <taxon>Eukaryota</taxon>
        <taxon>Fungi</taxon>
        <taxon>Dikarya</taxon>
        <taxon>Ascomycota</taxon>
        <taxon>Pezizomycotina</taxon>
        <taxon>Dothideomycetes</taxon>
        <taxon>Dothideomycetidae</taxon>
        <taxon>Myriangiales</taxon>
        <taxon>Elsinoaceae</taxon>
        <taxon>Sphaceloma</taxon>
    </lineage>
</organism>
<gene>
    <name evidence="3" type="ORF">CAC42_3639</name>
</gene>